<evidence type="ECO:0000313" key="3">
    <source>
        <dbReference type="Proteomes" id="UP000233534"/>
    </source>
</evidence>
<keyword evidence="3" id="KW-1185">Reference proteome</keyword>
<reference evidence="2 4" key="2">
    <citation type="journal article" date="2018" name="Syst. Appl. Microbiol.">
        <title>Characterization and high-quality draft genome sequence of Herbivorax saccincola A7, an anaerobic, alkaliphilic, thermophilic, cellulolytic, and xylanolytic bacterium.</title>
        <authorList>
            <person name="Aikawa S."/>
            <person name="Baramee S."/>
            <person name="Sermsathanaswadi J."/>
            <person name="Thianheng P."/>
            <person name="Tachaapaikoon C."/>
            <person name="Shikata A."/>
            <person name="Waeonukul R."/>
            <person name="Pason P."/>
            <person name="Ratanakhanokchai K."/>
            <person name="Kosugi A."/>
        </authorList>
    </citation>
    <scope>NUCLEOTIDE SEQUENCE [LARGE SCALE GENOMIC DNA]</scope>
    <source>
        <strain evidence="2 4">A7</strain>
    </source>
</reference>
<dbReference type="Pfam" id="PF24711">
    <property type="entry name" value="YxiG"/>
    <property type="match status" value="1"/>
</dbReference>
<name>A0A2K9DXY2_9FIRM</name>
<evidence type="ECO:0000313" key="2">
    <source>
        <dbReference type="EMBL" id="PQQ65381.1"/>
    </source>
</evidence>
<dbReference type="Proteomes" id="UP000233534">
    <property type="component" value="Chromosome"/>
</dbReference>
<accession>A0A2K9DXY2</accession>
<dbReference type="RefSeq" id="WP_023062615.1">
    <property type="nucleotide sequence ID" value="NZ_CP025197.1"/>
</dbReference>
<evidence type="ECO:0008006" key="5">
    <source>
        <dbReference type="Google" id="ProtNLM"/>
    </source>
</evidence>
<proteinExistence type="predicted"/>
<evidence type="ECO:0000313" key="1">
    <source>
        <dbReference type="EMBL" id="AUG56372.1"/>
    </source>
</evidence>
<evidence type="ECO:0000313" key="4">
    <source>
        <dbReference type="Proteomes" id="UP000239720"/>
    </source>
</evidence>
<gene>
    <name evidence="2" type="ORF">B9R14_00405</name>
    <name evidence="1" type="ORF">HVS_02075</name>
</gene>
<dbReference type="Proteomes" id="UP000239720">
    <property type="component" value="Unassembled WGS sequence"/>
</dbReference>
<sequence>MSELIETLNLLWAGSIKRIDFNLLKHSISLDIEVIENASVLKYEVIFEGVSAYFFSNNEGDERLQIEPYDEGDYLELTSIHYIKEGIGNIIIESQREKWTKNWYASANFVLEIWSSYLFIEAKSLSVNGRTFKA</sequence>
<protein>
    <recommendedName>
        <fullName evidence="5">Immunity protein 50</fullName>
    </recommendedName>
</protein>
<dbReference type="AlphaFoldDB" id="A0A2K9DXY2"/>
<dbReference type="InterPro" id="IPR057808">
    <property type="entry name" value="YxiG"/>
</dbReference>
<dbReference type="KEGG" id="hsc:HVS_02075"/>
<reference evidence="1 3" key="1">
    <citation type="submission" date="2017-12" db="EMBL/GenBank/DDBJ databases">
        <title>Complete genome sequence of Herbivorax saccincola GGR1, a novel Cellulosome-producing hydrolytic bacterium in a thermophilic biogas plant, established by Illumina and Nanopore MinION sequencing.</title>
        <authorList>
            <person name="Pechtl A."/>
            <person name="Ruckert C."/>
            <person name="Koeck D.E."/>
            <person name="Maus I."/>
            <person name="Winkler A."/>
            <person name="Kalinowski J."/>
            <person name="Puhler A."/>
            <person name="Schwarz W.W."/>
            <person name="Zverlov V.V."/>
            <person name="Schluter A."/>
            <person name="Liebl W."/>
        </authorList>
    </citation>
    <scope>NUCLEOTIDE SEQUENCE [LARGE SCALE GENOMIC DNA]</scope>
    <source>
        <strain evidence="1">GGR1</strain>
        <strain evidence="3">SR1</strain>
    </source>
</reference>
<organism evidence="1 3">
    <name type="scientific">Acetivibrio saccincola</name>
    <dbReference type="NCBI Taxonomy" id="1677857"/>
    <lineage>
        <taxon>Bacteria</taxon>
        <taxon>Bacillati</taxon>
        <taxon>Bacillota</taxon>
        <taxon>Clostridia</taxon>
        <taxon>Eubacteriales</taxon>
        <taxon>Oscillospiraceae</taxon>
        <taxon>Acetivibrio</taxon>
    </lineage>
</organism>
<dbReference type="EMBL" id="CP025197">
    <property type="protein sequence ID" value="AUG56372.1"/>
    <property type="molecule type" value="Genomic_DNA"/>
</dbReference>
<dbReference type="OrthoDB" id="1953602at2"/>
<dbReference type="EMBL" id="NEMB01000003">
    <property type="protein sequence ID" value="PQQ65381.1"/>
    <property type="molecule type" value="Genomic_DNA"/>
</dbReference>